<dbReference type="Proteomes" id="UP000315010">
    <property type="component" value="Unassembled WGS sequence"/>
</dbReference>
<feature type="transmembrane region" description="Helical" evidence="9">
    <location>
        <begin position="683"/>
        <end position="701"/>
    </location>
</feature>
<keyword evidence="6 9" id="KW-0472">Membrane</keyword>
<dbReference type="SUPFAM" id="SSF82689">
    <property type="entry name" value="Mechanosensitive channel protein MscS (YggB), C-terminal domain"/>
    <property type="match status" value="1"/>
</dbReference>
<dbReference type="PANTHER" id="PTHR30347:SF1">
    <property type="entry name" value="MECHANOSENSITIVE CHANNEL MSCK"/>
    <property type="match status" value="1"/>
</dbReference>
<feature type="transmembrane region" description="Helical" evidence="9">
    <location>
        <begin position="754"/>
        <end position="780"/>
    </location>
</feature>
<dbReference type="InterPro" id="IPR006686">
    <property type="entry name" value="MscS_channel_CS"/>
</dbReference>
<evidence type="ECO:0000256" key="7">
    <source>
        <dbReference type="SAM" id="Coils"/>
    </source>
</evidence>
<feature type="transmembrane region" description="Helical" evidence="9">
    <location>
        <begin position="960"/>
        <end position="981"/>
    </location>
</feature>
<evidence type="ECO:0000256" key="5">
    <source>
        <dbReference type="ARBA" id="ARBA00022989"/>
    </source>
</evidence>
<feature type="domain" description="Mechanosensitive ion channel MscS" evidence="11">
    <location>
        <begin position="1002"/>
        <end position="1067"/>
    </location>
</feature>
<organism evidence="16 17">
    <name type="scientific">Novipirellula herctigrandis</name>
    <dbReference type="NCBI Taxonomy" id="2527986"/>
    <lineage>
        <taxon>Bacteria</taxon>
        <taxon>Pseudomonadati</taxon>
        <taxon>Planctomycetota</taxon>
        <taxon>Planctomycetia</taxon>
        <taxon>Pirellulales</taxon>
        <taxon>Pirellulaceae</taxon>
        <taxon>Novipirellula</taxon>
    </lineage>
</organism>
<dbReference type="SUPFAM" id="SSF82861">
    <property type="entry name" value="Mechanosensitive channel protein MscS (YggB), transmembrane region"/>
    <property type="match status" value="1"/>
</dbReference>
<evidence type="ECO:0000256" key="10">
    <source>
        <dbReference type="SAM" id="SignalP"/>
    </source>
</evidence>
<feature type="compositionally biased region" description="Basic and acidic residues" evidence="8">
    <location>
        <begin position="53"/>
        <end position="62"/>
    </location>
</feature>
<dbReference type="InterPro" id="IPR025692">
    <property type="entry name" value="MscS_IM_dom1"/>
</dbReference>
<comment type="caution">
    <text evidence="16">The sequence shown here is derived from an EMBL/GenBank/DDBJ whole genome shotgun (WGS) entry which is preliminary data.</text>
</comment>
<keyword evidence="4 9" id="KW-0812">Transmembrane</keyword>
<comment type="subcellular location">
    <subcellularLocation>
        <location evidence="1">Cell membrane</location>
        <topology evidence="1">Multi-pass membrane protein</topology>
    </subcellularLocation>
</comment>
<feature type="chain" id="PRO_5022831530" evidence="10">
    <location>
        <begin position="44"/>
        <end position="1186"/>
    </location>
</feature>
<feature type="transmembrane region" description="Helical" evidence="9">
    <location>
        <begin position="918"/>
        <end position="939"/>
    </location>
</feature>
<gene>
    <name evidence="16" type="primary">mscK</name>
    <name evidence="16" type="ORF">CA13_35060</name>
</gene>
<dbReference type="InterPro" id="IPR006685">
    <property type="entry name" value="MscS_channel_2nd"/>
</dbReference>
<dbReference type="PROSITE" id="PS01246">
    <property type="entry name" value="UPF0003"/>
    <property type="match status" value="1"/>
</dbReference>
<dbReference type="Gene3D" id="2.30.30.60">
    <property type="match status" value="1"/>
</dbReference>
<dbReference type="OrthoDB" id="9809206at2"/>
<feature type="domain" description="Mechanosensitive ion channel inner membrane" evidence="12">
    <location>
        <begin position="562"/>
        <end position="897"/>
    </location>
</feature>
<dbReference type="AlphaFoldDB" id="A0A5C5Z5F2"/>
<feature type="transmembrane region" description="Helical" evidence="9">
    <location>
        <begin position="864"/>
        <end position="881"/>
    </location>
</feature>
<dbReference type="InterPro" id="IPR011066">
    <property type="entry name" value="MscS_channel_C_sf"/>
</dbReference>
<feature type="region of interest" description="Disordered" evidence="8">
    <location>
        <begin position="45"/>
        <end position="69"/>
    </location>
</feature>
<accession>A0A5C5Z5F2</accession>
<evidence type="ECO:0000259" key="14">
    <source>
        <dbReference type="Pfam" id="PF21082"/>
    </source>
</evidence>
<evidence type="ECO:0000256" key="1">
    <source>
        <dbReference type="ARBA" id="ARBA00004651"/>
    </source>
</evidence>
<evidence type="ECO:0000259" key="13">
    <source>
        <dbReference type="Pfam" id="PF12795"/>
    </source>
</evidence>
<name>A0A5C5Z5F2_9BACT</name>
<feature type="transmembrane region" description="Helical" evidence="9">
    <location>
        <begin position="987"/>
        <end position="1014"/>
    </location>
</feature>
<dbReference type="Pfam" id="PF12795">
    <property type="entry name" value="MscS_porin"/>
    <property type="match status" value="1"/>
</dbReference>
<evidence type="ECO:0000256" key="2">
    <source>
        <dbReference type="ARBA" id="ARBA00008017"/>
    </source>
</evidence>
<dbReference type="Pfam" id="PF21082">
    <property type="entry name" value="MS_channel_3rd"/>
    <property type="match status" value="1"/>
</dbReference>
<dbReference type="PANTHER" id="PTHR30347">
    <property type="entry name" value="POTASSIUM CHANNEL RELATED"/>
    <property type="match status" value="1"/>
</dbReference>
<evidence type="ECO:0000259" key="15">
    <source>
        <dbReference type="Pfam" id="PF21088"/>
    </source>
</evidence>
<protein>
    <submittedName>
        <fullName evidence="16">Mechanosensitive channel MscK</fullName>
    </submittedName>
</protein>
<keyword evidence="10" id="KW-0732">Signal</keyword>
<dbReference type="InterPro" id="IPR049278">
    <property type="entry name" value="MS_channel_C"/>
</dbReference>
<evidence type="ECO:0000256" key="6">
    <source>
        <dbReference type="ARBA" id="ARBA00023136"/>
    </source>
</evidence>
<keyword evidence="3" id="KW-1003">Cell membrane</keyword>
<feature type="transmembrane region" description="Helical" evidence="9">
    <location>
        <begin position="636"/>
        <end position="656"/>
    </location>
</feature>
<evidence type="ECO:0000313" key="17">
    <source>
        <dbReference type="Proteomes" id="UP000315010"/>
    </source>
</evidence>
<dbReference type="Gene3D" id="1.10.287.1260">
    <property type="match status" value="1"/>
</dbReference>
<dbReference type="InterPro" id="IPR010920">
    <property type="entry name" value="LSM_dom_sf"/>
</dbReference>
<dbReference type="InterPro" id="IPR011014">
    <property type="entry name" value="MscS_channel_TM-2"/>
</dbReference>
<dbReference type="Pfam" id="PF12794">
    <property type="entry name" value="MscS_TM"/>
    <property type="match status" value="1"/>
</dbReference>
<evidence type="ECO:0000256" key="4">
    <source>
        <dbReference type="ARBA" id="ARBA00022692"/>
    </source>
</evidence>
<proteinExistence type="inferred from homology"/>
<dbReference type="Gene3D" id="3.30.70.100">
    <property type="match status" value="1"/>
</dbReference>
<feature type="coiled-coil region" evidence="7">
    <location>
        <begin position="249"/>
        <end position="325"/>
    </location>
</feature>
<dbReference type="GO" id="GO:0005886">
    <property type="term" value="C:plasma membrane"/>
    <property type="evidence" value="ECO:0007669"/>
    <property type="project" value="UniProtKB-SubCell"/>
</dbReference>
<keyword evidence="7" id="KW-0175">Coiled coil</keyword>
<sequence precursor="true">MTAPVYPDVRSSQKSHRKCILHRRFAAALLAITFVLPSLPARGQTTEPLTLNDPRELSDEITSHPPVDTVEVDSEPKVALEVPAVPNGPTKADIETRIQQIVASVDLDETLKTQATDLLKKTLTRLDETAHATQRIEQLERQSETAPERIKSEQLKLEKLAEKTSEDSTDYSKLTLDELRNRHRQAFADLATLDQNLRALNEQVERWTKRLAELPALSATDRTALAEAEKQLAEIPVAQTKDSVTAARKSLLQARVNQLQQGLELYETENRVAEDAQRLLSMQRDTTGRERLLKQKQVEAMQTALAEAEKTAAKMQAEQARIAAALMDEPIKGQAEQNSQLAERKTQLLELLETDRIQIVKLREDYTGKEALFTETRKQAEQAQFSKQIGLVLRTQKNELPNASKYHQNAIERRVLVSELTVEILEWEKQRQRLLDLDTAVTETLANSPETVPELDREQVESQLREIFNDRLSLYRELTDIARKRLNRLMNLESEEQRLAQLIDAHAEFVSEHVLWVPSTTPMTYELVADAAEATIDIIKPSSIRPVLVILFKDILERPFPTLAVSILFGWLIFSRGRIKRELSHLGEEASRPNATRFAPTANVVMLTALIATPAALIFFWNGWRLTCASPLGTDFNFLGKSILAGGLFLYATNYIRHVFRSDGLAQNHFAWDLAASHVLRRGLIWGARIVVPCAIVVMYTELIADEWKIASLGRFAFAIAMIASTIILWTWVGPRSATMTRIGANSESWLARTGVTLVPLIAVFPILLLIGSVAGYHYAAVQLSWRFAVSTGIVAILIFSRALLLRWLLTTYRRVAIARAKERRAAIAIAKESTAEMPSDAAEMIESAGHVQLSDLNRQAQSFLRLVPIVLGAFGLYLTWNEFVPAFGVINRYELWPNLLQSPNPDIGPTYVTLGDLISAMIAGVLTVVATRNVPGLLDITLLQRLPLDAGARYAASALTRYTMIIIGAVATFHFLGVSWGSVQWLVAAMSVGLGFGLQEIFANFVSGIILLFERPARVGDTVTIGDITGTVTRIRTRATTILDWDNKELIVPNKEFVTGNLVNWTLSNSSLRLVTTIGVAYGSDTRLTTKLLYEVAGKNPLVMADPEPVVVFSKFSDSTLDFELRVFTNGMTNFRRLRHDLHIAIDDVFRQHKIEIAFPQRDLHVRSIEGIDMLKLQNDSFAVS</sequence>
<dbReference type="Pfam" id="PF21088">
    <property type="entry name" value="MS_channel_1st"/>
    <property type="match status" value="1"/>
</dbReference>
<feature type="domain" description="Mechanosensitive ion channel transmembrane helices 2/3" evidence="15">
    <location>
        <begin position="960"/>
        <end position="1000"/>
    </location>
</feature>
<dbReference type="InterPro" id="IPR023408">
    <property type="entry name" value="MscS_beta-dom_sf"/>
</dbReference>
<dbReference type="InterPro" id="IPR052702">
    <property type="entry name" value="MscS-like_channel"/>
</dbReference>
<feature type="signal peptide" evidence="10">
    <location>
        <begin position="1"/>
        <end position="43"/>
    </location>
</feature>
<evidence type="ECO:0000259" key="12">
    <source>
        <dbReference type="Pfam" id="PF12794"/>
    </source>
</evidence>
<keyword evidence="5 9" id="KW-1133">Transmembrane helix</keyword>
<dbReference type="Pfam" id="PF00924">
    <property type="entry name" value="MS_channel_2nd"/>
    <property type="match status" value="1"/>
</dbReference>
<feature type="transmembrane region" description="Helical" evidence="9">
    <location>
        <begin position="713"/>
        <end position="733"/>
    </location>
</feature>
<evidence type="ECO:0000256" key="9">
    <source>
        <dbReference type="SAM" id="Phobius"/>
    </source>
</evidence>
<feature type="domain" description="Mechanosensitive ion channel MscS C-terminal" evidence="14">
    <location>
        <begin position="1076"/>
        <end position="1158"/>
    </location>
</feature>
<feature type="transmembrane region" description="Helical" evidence="9">
    <location>
        <begin position="598"/>
        <end position="624"/>
    </location>
</feature>
<dbReference type="EMBL" id="SJPJ01000001">
    <property type="protein sequence ID" value="TWT82051.1"/>
    <property type="molecule type" value="Genomic_DNA"/>
</dbReference>
<dbReference type="GO" id="GO:0008381">
    <property type="term" value="F:mechanosensitive monoatomic ion channel activity"/>
    <property type="evidence" value="ECO:0007669"/>
    <property type="project" value="UniProtKB-ARBA"/>
</dbReference>
<feature type="domain" description="Mechanosensitive ion channel MscS porin" evidence="13">
    <location>
        <begin position="99"/>
        <end position="325"/>
    </location>
</feature>
<feature type="transmembrane region" description="Helical" evidence="9">
    <location>
        <begin position="560"/>
        <end position="577"/>
    </location>
</feature>
<dbReference type="InterPro" id="IPR024393">
    <property type="entry name" value="MscS_porin"/>
</dbReference>
<comment type="similarity">
    <text evidence="2">Belongs to the MscS (TC 1.A.23) family.</text>
</comment>
<feature type="coiled-coil region" evidence="7">
    <location>
        <begin position="176"/>
        <end position="210"/>
    </location>
</feature>
<dbReference type="InterPro" id="IPR049142">
    <property type="entry name" value="MS_channel_1st"/>
</dbReference>
<evidence type="ECO:0000256" key="8">
    <source>
        <dbReference type="SAM" id="MobiDB-lite"/>
    </source>
</evidence>
<keyword evidence="17" id="KW-1185">Reference proteome</keyword>
<evidence type="ECO:0000313" key="16">
    <source>
        <dbReference type="EMBL" id="TWT82051.1"/>
    </source>
</evidence>
<feature type="transmembrane region" description="Helical" evidence="9">
    <location>
        <begin position="786"/>
        <end position="810"/>
    </location>
</feature>
<evidence type="ECO:0000256" key="3">
    <source>
        <dbReference type="ARBA" id="ARBA00022475"/>
    </source>
</evidence>
<dbReference type="SUPFAM" id="SSF50182">
    <property type="entry name" value="Sm-like ribonucleoproteins"/>
    <property type="match status" value="1"/>
</dbReference>
<reference evidence="16 17" key="1">
    <citation type="submission" date="2019-02" db="EMBL/GenBank/DDBJ databases">
        <title>Deep-cultivation of Planctomycetes and their phenomic and genomic characterization uncovers novel biology.</title>
        <authorList>
            <person name="Wiegand S."/>
            <person name="Jogler M."/>
            <person name="Boedeker C."/>
            <person name="Pinto D."/>
            <person name="Vollmers J."/>
            <person name="Rivas-Marin E."/>
            <person name="Kohn T."/>
            <person name="Peeters S.H."/>
            <person name="Heuer A."/>
            <person name="Rast P."/>
            <person name="Oberbeckmann S."/>
            <person name="Bunk B."/>
            <person name="Jeske O."/>
            <person name="Meyerdierks A."/>
            <person name="Storesund J.E."/>
            <person name="Kallscheuer N."/>
            <person name="Luecker S."/>
            <person name="Lage O.M."/>
            <person name="Pohl T."/>
            <person name="Merkel B.J."/>
            <person name="Hornburger P."/>
            <person name="Mueller R.-W."/>
            <person name="Bruemmer F."/>
            <person name="Labrenz M."/>
            <person name="Spormann A.M."/>
            <person name="Op Den Camp H."/>
            <person name="Overmann J."/>
            <person name="Amann R."/>
            <person name="Jetten M.S.M."/>
            <person name="Mascher T."/>
            <person name="Medema M.H."/>
            <person name="Devos D.P."/>
            <person name="Kaster A.-K."/>
            <person name="Ovreas L."/>
            <person name="Rohde M."/>
            <person name="Galperin M.Y."/>
            <person name="Jogler C."/>
        </authorList>
    </citation>
    <scope>NUCLEOTIDE SEQUENCE [LARGE SCALE GENOMIC DNA]</scope>
    <source>
        <strain evidence="16 17">CA13</strain>
    </source>
</reference>
<evidence type="ECO:0000259" key="11">
    <source>
        <dbReference type="Pfam" id="PF00924"/>
    </source>
</evidence>